<dbReference type="Proteomes" id="UP000544107">
    <property type="component" value="Unassembled WGS sequence"/>
</dbReference>
<evidence type="ECO:0000313" key="3">
    <source>
        <dbReference type="Proteomes" id="UP000544107"/>
    </source>
</evidence>
<dbReference type="AlphaFoldDB" id="A0A7W6MVY2"/>
<keyword evidence="1" id="KW-0472">Membrane</keyword>
<name>A0A7W6MVY2_9HYPH</name>
<evidence type="ECO:0000256" key="1">
    <source>
        <dbReference type="SAM" id="Phobius"/>
    </source>
</evidence>
<keyword evidence="1" id="KW-1133">Transmembrane helix</keyword>
<proteinExistence type="predicted"/>
<organism evidence="2 3">
    <name type="scientific">Allorhizobium taibaishanense</name>
    <dbReference type="NCBI Taxonomy" id="887144"/>
    <lineage>
        <taxon>Bacteria</taxon>
        <taxon>Pseudomonadati</taxon>
        <taxon>Pseudomonadota</taxon>
        <taxon>Alphaproteobacteria</taxon>
        <taxon>Hyphomicrobiales</taxon>
        <taxon>Rhizobiaceae</taxon>
        <taxon>Rhizobium/Agrobacterium group</taxon>
        <taxon>Allorhizobium</taxon>
    </lineage>
</organism>
<keyword evidence="1" id="KW-0812">Transmembrane</keyword>
<feature type="transmembrane region" description="Helical" evidence="1">
    <location>
        <begin position="7"/>
        <end position="26"/>
    </location>
</feature>
<dbReference type="EMBL" id="JACIED010000005">
    <property type="protein sequence ID" value="MBB4009618.1"/>
    <property type="molecule type" value="Genomic_DNA"/>
</dbReference>
<sequence length="29" mass="3448">MEIEMMFAIFVTLMLGMSTLCAFWYSEHD</sequence>
<evidence type="ECO:0000313" key="2">
    <source>
        <dbReference type="EMBL" id="MBB4009618.1"/>
    </source>
</evidence>
<protein>
    <submittedName>
        <fullName evidence="2">Uncharacterized protein</fullName>
    </submittedName>
</protein>
<comment type="caution">
    <text evidence="2">The sequence shown here is derived from an EMBL/GenBank/DDBJ whole genome shotgun (WGS) entry which is preliminary data.</text>
</comment>
<gene>
    <name evidence="2" type="ORF">GGQ71_003906</name>
</gene>
<reference evidence="2 3" key="1">
    <citation type="submission" date="2020-08" db="EMBL/GenBank/DDBJ databases">
        <title>Genomic Encyclopedia of Type Strains, Phase IV (KMG-IV): sequencing the most valuable type-strain genomes for metagenomic binning, comparative biology and taxonomic classification.</title>
        <authorList>
            <person name="Goeker M."/>
        </authorList>
    </citation>
    <scope>NUCLEOTIDE SEQUENCE [LARGE SCALE GENOMIC DNA]</scope>
    <source>
        <strain evidence="2 3">DSM 100021</strain>
    </source>
</reference>
<accession>A0A7W6MVY2</accession>